<feature type="compositionally biased region" description="Basic residues" evidence="2">
    <location>
        <begin position="79"/>
        <end position="96"/>
    </location>
</feature>
<accession>A0A2J6Q866</accession>
<protein>
    <submittedName>
        <fullName evidence="3">Uncharacterized protein</fullName>
    </submittedName>
</protein>
<dbReference type="PROSITE" id="PS50088">
    <property type="entry name" value="ANK_REPEAT"/>
    <property type="match status" value="1"/>
</dbReference>
<feature type="compositionally biased region" description="Basic and acidic residues" evidence="2">
    <location>
        <begin position="67"/>
        <end position="78"/>
    </location>
</feature>
<dbReference type="Proteomes" id="UP000235672">
    <property type="component" value="Unassembled WGS sequence"/>
</dbReference>
<evidence type="ECO:0000313" key="4">
    <source>
        <dbReference type="Proteomes" id="UP000235672"/>
    </source>
</evidence>
<evidence type="ECO:0000313" key="3">
    <source>
        <dbReference type="EMBL" id="PMD22453.1"/>
    </source>
</evidence>
<keyword evidence="4" id="KW-1185">Reference proteome</keyword>
<dbReference type="InterPro" id="IPR002110">
    <property type="entry name" value="Ankyrin_rpt"/>
</dbReference>
<sequence length="541" mass="61321">MADSKPGGRPKNAWNSSRRRKLVRLYTLTRLSTVEIGNVLKADDFNPCLRDIQARLKDLLPSDYAKKGYQYRPKDGSSSKKHLKRLQQHRQARKSRASLLTKDKQTSLATPGQQTQPWTDSYHLFQGPLSAFRNYAESGTPTENPTQLSLYARSPESQLVNPSLLFLDGSSITGTAIIPSHHDQRQPQPVNDKTLPISSLGSSQALVRQSSHSSLLSLSSLQARLSRRSSSVIRHVHSVLSFSSTKSWRSSVSWPSSWISFGSQSFATSNSSSTEVFAHPDDESRYNPKIPSRVYIARLGSYGRPWYYWAYEDGYCDLLCRSHKVQESNRSCADCGMQAVHQYFAESRGHEIPRSILSQHIQEKDYFDNGPLHFAARFNHKTPDLLLRMIDMGEDIHLRNTCGATFLHVLFRFLEPDQVLDCLPLLRRLSVLNFPFLSRDHWGRQPVHLLLKRFHYSSLGTVDKLEEAFAVMKPDVDALDVKGRSARGLMSRPVGRAQYKAPEFLSKFPISRNSTIKFAVILSEMKGDCDSCSYRGAIHMR</sequence>
<gene>
    <name evidence="3" type="ORF">NA56DRAFT_87946</name>
</gene>
<dbReference type="AlphaFoldDB" id="A0A2J6Q866"/>
<organism evidence="3 4">
    <name type="scientific">Hyaloscypha hepaticicola</name>
    <dbReference type="NCBI Taxonomy" id="2082293"/>
    <lineage>
        <taxon>Eukaryota</taxon>
        <taxon>Fungi</taxon>
        <taxon>Dikarya</taxon>
        <taxon>Ascomycota</taxon>
        <taxon>Pezizomycotina</taxon>
        <taxon>Leotiomycetes</taxon>
        <taxon>Helotiales</taxon>
        <taxon>Hyaloscyphaceae</taxon>
        <taxon>Hyaloscypha</taxon>
    </lineage>
</organism>
<dbReference type="InterPro" id="IPR036770">
    <property type="entry name" value="Ankyrin_rpt-contain_sf"/>
</dbReference>
<dbReference type="EMBL" id="KZ613477">
    <property type="protein sequence ID" value="PMD22453.1"/>
    <property type="molecule type" value="Genomic_DNA"/>
</dbReference>
<keyword evidence="1" id="KW-0040">ANK repeat</keyword>
<reference evidence="3 4" key="1">
    <citation type="submission" date="2016-05" db="EMBL/GenBank/DDBJ databases">
        <title>A degradative enzymes factory behind the ericoid mycorrhizal symbiosis.</title>
        <authorList>
            <consortium name="DOE Joint Genome Institute"/>
            <person name="Martino E."/>
            <person name="Morin E."/>
            <person name="Grelet G."/>
            <person name="Kuo A."/>
            <person name="Kohler A."/>
            <person name="Daghino S."/>
            <person name="Barry K."/>
            <person name="Choi C."/>
            <person name="Cichocki N."/>
            <person name="Clum A."/>
            <person name="Copeland A."/>
            <person name="Hainaut M."/>
            <person name="Haridas S."/>
            <person name="Labutti K."/>
            <person name="Lindquist E."/>
            <person name="Lipzen A."/>
            <person name="Khouja H.-R."/>
            <person name="Murat C."/>
            <person name="Ohm R."/>
            <person name="Olson A."/>
            <person name="Spatafora J."/>
            <person name="Veneault-Fourrey C."/>
            <person name="Henrissat B."/>
            <person name="Grigoriev I."/>
            <person name="Martin F."/>
            <person name="Perotto S."/>
        </authorList>
    </citation>
    <scope>NUCLEOTIDE SEQUENCE [LARGE SCALE GENOMIC DNA]</scope>
    <source>
        <strain evidence="3 4">UAMH 7357</strain>
    </source>
</reference>
<evidence type="ECO:0000256" key="1">
    <source>
        <dbReference type="PROSITE-ProRule" id="PRU00023"/>
    </source>
</evidence>
<name>A0A2J6Q866_9HELO</name>
<evidence type="ECO:0000256" key="2">
    <source>
        <dbReference type="SAM" id="MobiDB-lite"/>
    </source>
</evidence>
<dbReference type="SUPFAM" id="SSF48403">
    <property type="entry name" value="Ankyrin repeat"/>
    <property type="match status" value="1"/>
</dbReference>
<feature type="repeat" description="ANK" evidence="1">
    <location>
        <begin position="367"/>
        <end position="401"/>
    </location>
</feature>
<proteinExistence type="predicted"/>
<feature type="region of interest" description="Disordered" evidence="2">
    <location>
        <begin position="67"/>
        <end position="120"/>
    </location>
</feature>
<dbReference type="Gene3D" id="1.25.40.20">
    <property type="entry name" value="Ankyrin repeat-containing domain"/>
    <property type="match status" value="1"/>
</dbReference>
<dbReference type="OrthoDB" id="194358at2759"/>
<feature type="compositionally biased region" description="Polar residues" evidence="2">
    <location>
        <begin position="106"/>
        <end position="119"/>
    </location>
</feature>